<keyword evidence="1" id="KW-0378">Hydrolase</keyword>
<comment type="catalytic activity">
    <reaction evidence="3">
        <text>a long-chain fatty acyl-CoA + H2O = a long-chain fatty acid + CoA + H(+)</text>
        <dbReference type="Rhea" id="RHEA:67680"/>
        <dbReference type="ChEBI" id="CHEBI:15377"/>
        <dbReference type="ChEBI" id="CHEBI:15378"/>
        <dbReference type="ChEBI" id="CHEBI:57287"/>
        <dbReference type="ChEBI" id="CHEBI:57560"/>
        <dbReference type="ChEBI" id="CHEBI:83139"/>
    </reaction>
</comment>
<evidence type="ECO:0000259" key="8">
    <source>
        <dbReference type="Pfam" id="PF03061"/>
    </source>
</evidence>
<dbReference type="CDD" id="cd03443">
    <property type="entry name" value="PaaI_thioesterase"/>
    <property type="match status" value="1"/>
</dbReference>
<accession>A0A2S0KD08</accession>
<protein>
    <recommendedName>
        <fullName evidence="6">Medium/long-chain acyl-CoA thioesterase YigI</fullName>
        <ecNumber evidence="5">3.1.2.20</ecNumber>
    </recommendedName>
</protein>
<evidence type="ECO:0000256" key="7">
    <source>
        <dbReference type="ARBA" id="ARBA00048062"/>
    </source>
</evidence>
<dbReference type="InterPro" id="IPR003736">
    <property type="entry name" value="PAAI_dom"/>
</dbReference>
<comment type="similarity">
    <text evidence="4">Belongs to the YigI thioesterase family.</text>
</comment>
<dbReference type="EMBL" id="CP027433">
    <property type="protein sequence ID" value="AVL99562.1"/>
    <property type="molecule type" value="Genomic_DNA"/>
</dbReference>
<name>A0A2S0KD08_9ACTN</name>
<dbReference type="RefSeq" id="WP_105941297.1">
    <property type="nucleotide sequence ID" value="NZ_CP027433.1"/>
</dbReference>
<dbReference type="PANTHER" id="PTHR43240:SF20">
    <property type="entry name" value="MEDIUM_LONG-CHAIN ACYL-COA THIOESTERASE YIGI"/>
    <property type="match status" value="1"/>
</dbReference>
<evidence type="ECO:0000256" key="5">
    <source>
        <dbReference type="ARBA" id="ARBA00038894"/>
    </source>
</evidence>
<dbReference type="KEGG" id="git:C6V83_03970"/>
<dbReference type="Gene3D" id="3.10.129.10">
    <property type="entry name" value="Hotdog Thioesterase"/>
    <property type="match status" value="1"/>
</dbReference>
<proteinExistence type="inferred from homology"/>
<dbReference type="AlphaFoldDB" id="A0A2S0KD08"/>
<gene>
    <name evidence="9" type="ORF">C6V83_03970</name>
</gene>
<evidence type="ECO:0000256" key="2">
    <source>
        <dbReference type="ARBA" id="ARBA00035880"/>
    </source>
</evidence>
<evidence type="ECO:0000256" key="1">
    <source>
        <dbReference type="ARBA" id="ARBA00022801"/>
    </source>
</evidence>
<dbReference type="SUPFAM" id="SSF54637">
    <property type="entry name" value="Thioesterase/thiol ester dehydrase-isomerase"/>
    <property type="match status" value="1"/>
</dbReference>
<evidence type="ECO:0000256" key="3">
    <source>
        <dbReference type="ARBA" id="ARBA00036002"/>
    </source>
</evidence>
<feature type="domain" description="Thioesterase" evidence="8">
    <location>
        <begin position="45"/>
        <end position="118"/>
    </location>
</feature>
<keyword evidence="10" id="KW-1185">Reference proteome</keyword>
<dbReference type="NCBIfam" id="TIGR00369">
    <property type="entry name" value="unchar_dom_1"/>
    <property type="match status" value="1"/>
</dbReference>
<dbReference type="OrthoDB" id="8525891at2"/>
<evidence type="ECO:0000256" key="6">
    <source>
        <dbReference type="ARBA" id="ARBA00040062"/>
    </source>
</evidence>
<dbReference type="EC" id="3.1.2.20" evidence="5"/>
<dbReference type="PANTHER" id="PTHR43240">
    <property type="entry name" value="1,4-DIHYDROXY-2-NAPHTHOYL-COA THIOESTERASE 1"/>
    <property type="match status" value="1"/>
</dbReference>
<dbReference type="InterPro" id="IPR006683">
    <property type="entry name" value="Thioestr_dom"/>
</dbReference>
<dbReference type="GO" id="GO:0047617">
    <property type="term" value="F:fatty acyl-CoA hydrolase activity"/>
    <property type="evidence" value="ECO:0007669"/>
    <property type="project" value="UniProtKB-EC"/>
</dbReference>
<evidence type="ECO:0000313" key="9">
    <source>
        <dbReference type="EMBL" id="AVL99562.1"/>
    </source>
</evidence>
<dbReference type="Pfam" id="PF03061">
    <property type="entry name" value="4HBT"/>
    <property type="match status" value="1"/>
</dbReference>
<organism evidence="9 10">
    <name type="scientific">Gordonia iterans</name>
    <dbReference type="NCBI Taxonomy" id="1004901"/>
    <lineage>
        <taxon>Bacteria</taxon>
        <taxon>Bacillati</taxon>
        <taxon>Actinomycetota</taxon>
        <taxon>Actinomycetes</taxon>
        <taxon>Mycobacteriales</taxon>
        <taxon>Gordoniaceae</taxon>
        <taxon>Gordonia</taxon>
    </lineage>
</organism>
<comment type="catalytic activity">
    <reaction evidence="7">
        <text>a medium-chain fatty acyl-CoA + H2O = a medium-chain fatty acid + CoA + H(+)</text>
        <dbReference type="Rhea" id="RHEA:68184"/>
        <dbReference type="ChEBI" id="CHEBI:15377"/>
        <dbReference type="ChEBI" id="CHEBI:15378"/>
        <dbReference type="ChEBI" id="CHEBI:57287"/>
        <dbReference type="ChEBI" id="CHEBI:59558"/>
        <dbReference type="ChEBI" id="CHEBI:90546"/>
    </reaction>
</comment>
<reference evidence="9 10" key="1">
    <citation type="submission" date="2018-03" db="EMBL/GenBank/DDBJ databases">
        <title>Characteristics and genome of n-alkane degrading marine bacteria Gordonia iterans isolated from crude oil contaminated in Tae-an, South Korea.</title>
        <authorList>
            <person name="Lee S.-S."/>
            <person name="Kim H."/>
        </authorList>
    </citation>
    <scope>NUCLEOTIDE SEQUENCE [LARGE SCALE GENOMIC DNA]</scope>
    <source>
        <strain evidence="9 10">Co17</strain>
    </source>
</reference>
<sequence length="138" mass="14532">MDIEVARAVLDAQPFSRLLGARVAEVSDEHVVLELDVDDRLRQQFGLIHGGVLAYLADNSLTYAAALALGPEVLTNGFTIDYLAAARDGAVLRSTARLVGGGRRKATSRCEIEIVDDDGAATLCAVAMGSAISTTKKS</sequence>
<dbReference type="InterPro" id="IPR029069">
    <property type="entry name" value="HotDog_dom_sf"/>
</dbReference>
<dbReference type="Proteomes" id="UP000239814">
    <property type="component" value="Chromosome"/>
</dbReference>
<evidence type="ECO:0000256" key="4">
    <source>
        <dbReference type="ARBA" id="ARBA00038381"/>
    </source>
</evidence>
<evidence type="ECO:0000313" key="10">
    <source>
        <dbReference type="Proteomes" id="UP000239814"/>
    </source>
</evidence>
<comment type="catalytic activity">
    <reaction evidence="2">
        <text>a fatty acyl-CoA + H2O = a fatty acid + CoA + H(+)</text>
        <dbReference type="Rhea" id="RHEA:16781"/>
        <dbReference type="ChEBI" id="CHEBI:15377"/>
        <dbReference type="ChEBI" id="CHEBI:15378"/>
        <dbReference type="ChEBI" id="CHEBI:28868"/>
        <dbReference type="ChEBI" id="CHEBI:57287"/>
        <dbReference type="ChEBI" id="CHEBI:77636"/>
        <dbReference type="EC" id="3.1.2.20"/>
    </reaction>
</comment>